<dbReference type="Proteomes" id="UP001550535">
    <property type="component" value="Unassembled WGS sequence"/>
</dbReference>
<name>A0ABV2XLB7_9NOCA</name>
<evidence type="ECO:0000313" key="2">
    <source>
        <dbReference type="Proteomes" id="UP001550535"/>
    </source>
</evidence>
<comment type="caution">
    <text evidence="1">The sequence shown here is derived from an EMBL/GenBank/DDBJ whole genome shotgun (WGS) entry which is preliminary data.</text>
</comment>
<gene>
    <name evidence="1" type="ORF">ABZ507_33290</name>
</gene>
<dbReference type="InterPro" id="IPR043740">
    <property type="entry name" value="DUF5685"/>
</dbReference>
<dbReference type="Pfam" id="PF18937">
    <property type="entry name" value="DUF5685"/>
    <property type="match status" value="1"/>
</dbReference>
<feature type="non-terminal residue" evidence="1">
    <location>
        <position position="82"/>
    </location>
</feature>
<dbReference type="RefSeq" id="WP_357993869.1">
    <property type="nucleotide sequence ID" value="NZ_JBEYBR010000185.1"/>
</dbReference>
<keyword evidence="2" id="KW-1185">Reference proteome</keyword>
<sequence length="82" mass="8608">MFGLLTPCTHGAQKYGIDAAEWRAHLCGLCLGLRDGHGQLARATTNKDALVLSMLTEAQSGAAARTTAAPCPLRGMRRASVV</sequence>
<accession>A0ABV2XLB7</accession>
<proteinExistence type="predicted"/>
<dbReference type="EMBL" id="JBEYBR010000185">
    <property type="protein sequence ID" value="MEU2126688.1"/>
    <property type="molecule type" value="Genomic_DNA"/>
</dbReference>
<reference evidence="1 2" key="1">
    <citation type="submission" date="2024-06" db="EMBL/GenBank/DDBJ databases">
        <title>The Natural Products Discovery Center: Release of the First 8490 Sequenced Strains for Exploring Actinobacteria Biosynthetic Diversity.</title>
        <authorList>
            <person name="Kalkreuter E."/>
            <person name="Kautsar S.A."/>
            <person name="Yang D."/>
            <person name="Bader C.D."/>
            <person name="Teijaro C.N."/>
            <person name="Fluegel L."/>
            <person name="Davis C.M."/>
            <person name="Simpson J.R."/>
            <person name="Lauterbach L."/>
            <person name="Steele A.D."/>
            <person name="Gui C."/>
            <person name="Meng S."/>
            <person name="Li G."/>
            <person name="Viehrig K."/>
            <person name="Ye F."/>
            <person name="Su P."/>
            <person name="Kiefer A.F."/>
            <person name="Nichols A."/>
            <person name="Cepeda A.J."/>
            <person name="Yan W."/>
            <person name="Fan B."/>
            <person name="Jiang Y."/>
            <person name="Adhikari A."/>
            <person name="Zheng C.-J."/>
            <person name="Schuster L."/>
            <person name="Cowan T.M."/>
            <person name="Smanski M.J."/>
            <person name="Chevrette M.G."/>
            <person name="De Carvalho L.P.S."/>
            <person name="Shen B."/>
        </authorList>
    </citation>
    <scope>NUCLEOTIDE SEQUENCE [LARGE SCALE GENOMIC DNA]</scope>
    <source>
        <strain evidence="1 2">NPDC019434</strain>
    </source>
</reference>
<evidence type="ECO:0000313" key="1">
    <source>
        <dbReference type="EMBL" id="MEU2126688.1"/>
    </source>
</evidence>
<organism evidence="1 2">
    <name type="scientific">Nocardia niwae</name>
    <dbReference type="NCBI Taxonomy" id="626084"/>
    <lineage>
        <taxon>Bacteria</taxon>
        <taxon>Bacillati</taxon>
        <taxon>Actinomycetota</taxon>
        <taxon>Actinomycetes</taxon>
        <taxon>Mycobacteriales</taxon>
        <taxon>Nocardiaceae</taxon>
        <taxon>Nocardia</taxon>
    </lineage>
</organism>
<protein>
    <submittedName>
        <fullName evidence="1">DUF5685 family protein</fullName>
    </submittedName>
</protein>